<dbReference type="EMBL" id="PDJC01000001">
    <property type="protein sequence ID" value="PFG16263.1"/>
    <property type="molecule type" value="Genomic_DNA"/>
</dbReference>
<comment type="caution">
    <text evidence="1">The sequence shown here is derived from an EMBL/GenBank/DDBJ whole genome shotgun (WGS) entry which is preliminary data.</text>
</comment>
<evidence type="ECO:0000313" key="2">
    <source>
        <dbReference type="Proteomes" id="UP000226079"/>
    </source>
</evidence>
<keyword evidence="2" id="KW-1185">Reference proteome</keyword>
<name>A0A2A9CPD8_9ACTN</name>
<proteinExistence type="predicted"/>
<dbReference type="AlphaFoldDB" id="A0A2A9CPD8"/>
<organism evidence="1 2">
    <name type="scientific">Propionicimonas paludicola</name>
    <dbReference type="NCBI Taxonomy" id="185243"/>
    <lineage>
        <taxon>Bacteria</taxon>
        <taxon>Bacillati</taxon>
        <taxon>Actinomycetota</taxon>
        <taxon>Actinomycetes</taxon>
        <taxon>Propionibacteriales</taxon>
        <taxon>Nocardioidaceae</taxon>
        <taxon>Propionicimonas</taxon>
    </lineage>
</organism>
<gene>
    <name evidence="1" type="ORF">ATK74_0797</name>
</gene>
<accession>A0A2A9CPD8</accession>
<reference evidence="1 2" key="1">
    <citation type="submission" date="2017-10" db="EMBL/GenBank/DDBJ databases">
        <title>Sequencing the genomes of 1000 actinobacteria strains.</title>
        <authorList>
            <person name="Klenk H.-P."/>
        </authorList>
    </citation>
    <scope>NUCLEOTIDE SEQUENCE [LARGE SCALE GENOMIC DNA]</scope>
    <source>
        <strain evidence="1 2">DSM 15597</strain>
    </source>
</reference>
<sequence>MVSDTHNPGRGSRECVVCAEPWPCTEVRQLAAQWEGLAGWRPEWLAS</sequence>
<dbReference type="Proteomes" id="UP000226079">
    <property type="component" value="Unassembled WGS sequence"/>
</dbReference>
<protein>
    <submittedName>
        <fullName evidence="1">Uncharacterized protein</fullName>
    </submittedName>
</protein>
<evidence type="ECO:0000313" key="1">
    <source>
        <dbReference type="EMBL" id="PFG16263.1"/>
    </source>
</evidence>